<protein>
    <submittedName>
        <fullName evidence="7">Bax inhibitor-1/YccA family protein</fullName>
    </submittedName>
</protein>
<feature type="transmembrane region" description="Helical" evidence="6">
    <location>
        <begin position="86"/>
        <end position="107"/>
    </location>
</feature>
<evidence type="ECO:0000313" key="7">
    <source>
        <dbReference type="EMBL" id="MBU3828231.1"/>
    </source>
</evidence>
<gene>
    <name evidence="7" type="ORF">H9806_03665</name>
</gene>
<dbReference type="AlphaFoldDB" id="A0A9E2NTE7"/>
<feature type="transmembrane region" description="Helical" evidence="6">
    <location>
        <begin position="166"/>
        <end position="184"/>
    </location>
</feature>
<evidence type="ECO:0000256" key="6">
    <source>
        <dbReference type="RuleBase" id="RU004379"/>
    </source>
</evidence>
<comment type="caution">
    <text evidence="7">The sequence shown here is derived from an EMBL/GenBank/DDBJ whole genome shotgun (WGS) entry which is preliminary data.</text>
</comment>
<reference evidence="7" key="2">
    <citation type="submission" date="2021-04" db="EMBL/GenBank/DDBJ databases">
        <authorList>
            <person name="Gilroy R."/>
        </authorList>
    </citation>
    <scope>NUCLEOTIDE SEQUENCE</scope>
    <source>
        <strain evidence="7">F6-686</strain>
    </source>
</reference>
<accession>A0A9E2NTE7</accession>
<dbReference type="CDD" id="cd10432">
    <property type="entry name" value="BI-1-like_bacterial"/>
    <property type="match status" value="1"/>
</dbReference>
<name>A0A9E2NTE7_9LACO</name>
<organism evidence="7 8">
    <name type="scientific">Candidatus Lactobacillus pullistercoris</name>
    <dbReference type="NCBI Taxonomy" id="2838636"/>
    <lineage>
        <taxon>Bacteria</taxon>
        <taxon>Bacillati</taxon>
        <taxon>Bacillota</taxon>
        <taxon>Bacilli</taxon>
        <taxon>Lactobacillales</taxon>
        <taxon>Lactobacillaceae</taxon>
        <taxon>Lactobacillus</taxon>
    </lineage>
</organism>
<comment type="subcellular location">
    <subcellularLocation>
        <location evidence="1">Membrane</location>
        <topology evidence="1">Multi-pass membrane protein</topology>
    </subcellularLocation>
</comment>
<reference evidence="7" key="1">
    <citation type="journal article" date="2021" name="PeerJ">
        <title>Extensive microbial diversity within the chicken gut microbiome revealed by metagenomics and culture.</title>
        <authorList>
            <person name="Gilroy R."/>
            <person name="Ravi A."/>
            <person name="Getino M."/>
            <person name="Pursley I."/>
            <person name="Horton D.L."/>
            <person name="Alikhan N.F."/>
            <person name="Baker D."/>
            <person name="Gharbi K."/>
            <person name="Hall N."/>
            <person name="Watson M."/>
            <person name="Adriaenssens E.M."/>
            <person name="Foster-Nyarko E."/>
            <person name="Jarju S."/>
            <person name="Secka A."/>
            <person name="Antonio M."/>
            <person name="Oren A."/>
            <person name="Chaudhuri R.R."/>
            <person name="La Ragione R."/>
            <person name="Hildebrand F."/>
            <person name="Pallen M.J."/>
        </authorList>
    </citation>
    <scope>NUCLEOTIDE SEQUENCE</scope>
    <source>
        <strain evidence="7">F6-686</strain>
    </source>
</reference>
<dbReference type="Proteomes" id="UP000823844">
    <property type="component" value="Unassembled WGS sequence"/>
</dbReference>
<proteinExistence type="inferred from homology"/>
<keyword evidence="4 6" id="KW-1133">Transmembrane helix</keyword>
<dbReference type="EMBL" id="JAHLFT010000046">
    <property type="protein sequence ID" value="MBU3828231.1"/>
    <property type="molecule type" value="Genomic_DNA"/>
</dbReference>
<keyword evidence="3 6" id="KW-0812">Transmembrane</keyword>
<dbReference type="GO" id="GO:0016020">
    <property type="term" value="C:membrane"/>
    <property type="evidence" value="ECO:0007669"/>
    <property type="project" value="UniProtKB-SubCell"/>
</dbReference>
<comment type="similarity">
    <text evidence="2 6">Belongs to the BI1 family.</text>
</comment>
<evidence type="ECO:0000256" key="4">
    <source>
        <dbReference type="ARBA" id="ARBA00022989"/>
    </source>
</evidence>
<dbReference type="Pfam" id="PF01027">
    <property type="entry name" value="Bax1-I"/>
    <property type="match status" value="1"/>
</dbReference>
<evidence type="ECO:0000256" key="5">
    <source>
        <dbReference type="ARBA" id="ARBA00023136"/>
    </source>
</evidence>
<feature type="transmembrane region" description="Helical" evidence="6">
    <location>
        <begin position="204"/>
        <end position="228"/>
    </location>
</feature>
<dbReference type="PANTHER" id="PTHR23291">
    <property type="entry name" value="BAX INHIBITOR-RELATED"/>
    <property type="match status" value="1"/>
</dbReference>
<evidence type="ECO:0000256" key="2">
    <source>
        <dbReference type="ARBA" id="ARBA00010350"/>
    </source>
</evidence>
<keyword evidence="5 6" id="KW-0472">Membrane</keyword>
<sequence length="234" mass="25677">MDNFSNNPERRQVQDISTVNRLLTKTYSLMILAVLISAVTAFFTTNLLASNALRISSTAYWIIAIVPIFLCLGISFKAAMNPTLGFILLFILSAIYGFEFAFIAGYFTAAKISLAFISAAAVFGGMALFGSMTKRDLSNWGAYLGAALIGFIVAWVVNLFLKSSAVTYIFSFIGVIIFTGLVAYDAQNAKKIFMTYGGQVSDNGLVIMSALNMYLDFINIFMFLLQIFGMSDNR</sequence>
<evidence type="ECO:0000313" key="8">
    <source>
        <dbReference type="Proteomes" id="UP000823844"/>
    </source>
</evidence>
<feature type="transmembrane region" description="Helical" evidence="6">
    <location>
        <begin position="27"/>
        <end position="48"/>
    </location>
</feature>
<dbReference type="PANTHER" id="PTHR23291:SF50">
    <property type="entry name" value="PROTEIN LIFEGUARD 4"/>
    <property type="match status" value="1"/>
</dbReference>
<feature type="transmembrane region" description="Helical" evidence="6">
    <location>
        <begin position="140"/>
        <end position="161"/>
    </location>
</feature>
<evidence type="ECO:0000256" key="1">
    <source>
        <dbReference type="ARBA" id="ARBA00004141"/>
    </source>
</evidence>
<evidence type="ECO:0000256" key="3">
    <source>
        <dbReference type="ARBA" id="ARBA00022692"/>
    </source>
</evidence>
<dbReference type="InterPro" id="IPR006214">
    <property type="entry name" value="Bax_inhibitor_1-related"/>
</dbReference>
<feature type="transmembrane region" description="Helical" evidence="6">
    <location>
        <begin position="60"/>
        <end position="80"/>
    </location>
</feature>
<feature type="transmembrane region" description="Helical" evidence="6">
    <location>
        <begin position="114"/>
        <end position="134"/>
    </location>
</feature>